<accession>A0A8J6IJK0</accession>
<keyword evidence="6" id="KW-0408">Iron</keyword>
<dbReference type="GO" id="GO:0009279">
    <property type="term" value="C:cell outer membrane"/>
    <property type="evidence" value="ECO:0007669"/>
    <property type="project" value="UniProtKB-SubCell"/>
</dbReference>
<dbReference type="EMBL" id="JACNEP010000001">
    <property type="protein sequence ID" value="MBC3764395.1"/>
    <property type="molecule type" value="Genomic_DNA"/>
</dbReference>
<comment type="caution">
    <text evidence="16">The sequence shown here is derived from an EMBL/GenBank/DDBJ whole genome shotgun (WGS) entry which is preliminary data.</text>
</comment>
<evidence type="ECO:0000256" key="13">
    <source>
        <dbReference type="SAM" id="SignalP"/>
    </source>
</evidence>
<evidence type="ECO:0000256" key="9">
    <source>
        <dbReference type="ARBA" id="ARBA00023136"/>
    </source>
</evidence>
<keyword evidence="10 11" id="KW-0998">Cell outer membrane</keyword>
<keyword evidence="3 11" id="KW-1134">Transmembrane beta strand</keyword>
<keyword evidence="5 11" id="KW-0812">Transmembrane</keyword>
<feature type="chain" id="PRO_5035154133" evidence="13">
    <location>
        <begin position="25"/>
        <end position="764"/>
    </location>
</feature>
<dbReference type="Proteomes" id="UP000601768">
    <property type="component" value="Unassembled WGS sequence"/>
</dbReference>
<feature type="signal peptide" evidence="13">
    <location>
        <begin position="1"/>
        <end position="24"/>
    </location>
</feature>
<dbReference type="Pfam" id="PF00593">
    <property type="entry name" value="TonB_dep_Rec_b-barrel"/>
    <property type="match status" value="1"/>
</dbReference>
<keyword evidence="13" id="KW-0732">Signal</keyword>
<evidence type="ECO:0000256" key="4">
    <source>
        <dbReference type="ARBA" id="ARBA00022496"/>
    </source>
</evidence>
<keyword evidence="8 12" id="KW-0798">TonB box</keyword>
<dbReference type="Pfam" id="PF07715">
    <property type="entry name" value="Plug"/>
    <property type="match status" value="1"/>
</dbReference>
<reference evidence="16" key="1">
    <citation type="journal article" date="2018" name="Int. J. Syst. Evol. Microbiol.">
        <title>Neptunicella marina gen. nov., sp. nov., isolated from surface seawater.</title>
        <authorList>
            <person name="Liu X."/>
            <person name="Lai Q."/>
            <person name="Du Y."/>
            <person name="Zhang X."/>
            <person name="Liu Z."/>
            <person name="Sun F."/>
            <person name="Shao Z."/>
        </authorList>
    </citation>
    <scope>NUCLEOTIDE SEQUENCE</scope>
    <source>
        <strain evidence="16">S27-2</strain>
    </source>
</reference>
<keyword evidence="2 11" id="KW-0813">Transport</keyword>
<evidence type="ECO:0000256" key="12">
    <source>
        <dbReference type="RuleBase" id="RU003357"/>
    </source>
</evidence>
<dbReference type="AlphaFoldDB" id="A0A8J6IJK0"/>
<evidence type="ECO:0000256" key="7">
    <source>
        <dbReference type="ARBA" id="ARBA00023065"/>
    </source>
</evidence>
<keyword evidence="17" id="KW-1185">Reference proteome</keyword>
<dbReference type="PROSITE" id="PS52016">
    <property type="entry name" value="TONB_DEPENDENT_REC_3"/>
    <property type="match status" value="1"/>
</dbReference>
<dbReference type="InterPro" id="IPR039426">
    <property type="entry name" value="TonB-dep_rcpt-like"/>
</dbReference>
<evidence type="ECO:0000259" key="15">
    <source>
        <dbReference type="Pfam" id="PF07715"/>
    </source>
</evidence>
<evidence type="ECO:0000313" key="16">
    <source>
        <dbReference type="EMBL" id="MBC3764395.1"/>
    </source>
</evidence>
<evidence type="ECO:0000256" key="8">
    <source>
        <dbReference type="ARBA" id="ARBA00023077"/>
    </source>
</evidence>
<feature type="domain" description="TonB-dependent receptor plug" evidence="15">
    <location>
        <begin position="50"/>
        <end position="160"/>
    </location>
</feature>
<feature type="domain" description="TonB-dependent receptor-like beta-barrel" evidence="14">
    <location>
        <begin position="272"/>
        <end position="729"/>
    </location>
</feature>
<evidence type="ECO:0000259" key="14">
    <source>
        <dbReference type="Pfam" id="PF00593"/>
    </source>
</evidence>
<keyword evidence="16" id="KW-0675">Receptor</keyword>
<sequence length="764" mass="83148">MKTLKKASLALCIHAAMLAPVTFAQEQNNNEKQSGLEQITVTAQKRTQTLQEVPISIATLNGERFNAIFSGGDDVLALATRIPGLYAESSNGRVAPRFYMRGLGNTDFDLAASQPVSVVMDDVVMENVVLKSFPLFDVANVEVIRGPQGTLFGRNTTAGIVKFDTVRPSQTFDAFIKAGYGSYGTVNIEGAVGGALSDTVSARLSVLSQDRDDYIDNGYTGEKDAMGGFDEKAARLQVLFEPSENFSALLNVHDRTLDGTASIFRANILTKGSNDINQNYDRDVVYYDKGDNNPQGYDNTGASLKLDYDFADLTLTSITAFEKADGHSLGDIDGGVYTYNVDMPVPNGLTSDNFVDAGGPVLTFPGTIGFDAVTEDQLKDLEQFTQEIRLASDTKDGINWQVGAFYFDSSFDVTSIDGFFGATTVSHSNTTWAVFGQSSYDVSDKLNISAGIRYTHDKKSLDVGEQNVDGFALVIGAASVQDYDPINVSDGKVSWDLSANYRVTSDTSVFARLARGFRAQTIQGRDVAFESAPSVADSETIDSVEAGIKSDLINNKLRVNAAAFYYQVDNMQFSAIGGVDNLTQLVNADKGVGFGFETDLEWVATDYLTITAGYSYNHTEIQDDNLKVAPCGSGMCSPLDKMENGLAYVDGNPFPQAPRSTLSVTARYTVPVGNDGEFFAYTDWAWQGKTNLFLYESYEFRTDGNYEGGLRIGYENFADGYEVALFGRNITDEDNLKGAIDFNNLTGIVNEPRIVGIEFKKSFY</sequence>
<organism evidence="16 17">
    <name type="scientific">Neptunicella marina</name>
    <dbReference type="NCBI Taxonomy" id="2125989"/>
    <lineage>
        <taxon>Bacteria</taxon>
        <taxon>Pseudomonadati</taxon>
        <taxon>Pseudomonadota</taxon>
        <taxon>Gammaproteobacteria</taxon>
        <taxon>Alteromonadales</taxon>
        <taxon>Alteromonadaceae</taxon>
        <taxon>Neptunicella</taxon>
    </lineage>
</organism>
<gene>
    <name evidence="16" type="ORF">H8B19_00775</name>
</gene>
<evidence type="ECO:0000256" key="2">
    <source>
        <dbReference type="ARBA" id="ARBA00022448"/>
    </source>
</evidence>
<keyword evidence="4" id="KW-0410">Iron transport</keyword>
<dbReference type="Gene3D" id="2.40.170.20">
    <property type="entry name" value="TonB-dependent receptor, beta-barrel domain"/>
    <property type="match status" value="1"/>
</dbReference>
<evidence type="ECO:0000313" key="17">
    <source>
        <dbReference type="Proteomes" id="UP000601768"/>
    </source>
</evidence>
<dbReference type="PANTHER" id="PTHR32552:SF81">
    <property type="entry name" value="TONB-DEPENDENT OUTER MEMBRANE RECEPTOR"/>
    <property type="match status" value="1"/>
</dbReference>
<keyword evidence="9 11" id="KW-0472">Membrane</keyword>
<proteinExistence type="inferred from homology"/>
<comment type="similarity">
    <text evidence="11 12">Belongs to the TonB-dependent receptor family.</text>
</comment>
<dbReference type="RefSeq" id="WP_186504872.1">
    <property type="nucleotide sequence ID" value="NZ_JACNEP010000001.1"/>
</dbReference>
<reference evidence="16" key="2">
    <citation type="submission" date="2020-08" db="EMBL/GenBank/DDBJ databases">
        <authorList>
            <person name="Lai Q."/>
        </authorList>
    </citation>
    <scope>NUCLEOTIDE SEQUENCE</scope>
    <source>
        <strain evidence="16">S27-2</strain>
    </source>
</reference>
<evidence type="ECO:0000256" key="10">
    <source>
        <dbReference type="ARBA" id="ARBA00023237"/>
    </source>
</evidence>
<evidence type="ECO:0000256" key="11">
    <source>
        <dbReference type="PROSITE-ProRule" id="PRU01360"/>
    </source>
</evidence>
<evidence type="ECO:0000256" key="5">
    <source>
        <dbReference type="ARBA" id="ARBA00022692"/>
    </source>
</evidence>
<dbReference type="InterPro" id="IPR036942">
    <property type="entry name" value="Beta-barrel_TonB_sf"/>
</dbReference>
<name>A0A8J6IJK0_9ALTE</name>
<evidence type="ECO:0000256" key="6">
    <source>
        <dbReference type="ARBA" id="ARBA00023004"/>
    </source>
</evidence>
<dbReference type="GO" id="GO:0006826">
    <property type="term" value="P:iron ion transport"/>
    <property type="evidence" value="ECO:0007669"/>
    <property type="project" value="UniProtKB-KW"/>
</dbReference>
<evidence type="ECO:0000256" key="1">
    <source>
        <dbReference type="ARBA" id="ARBA00004571"/>
    </source>
</evidence>
<dbReference type="PANTHER" id="PTHR32552">
    <property type="entry name" value="FERRICHROME IRON RECEPTOR-RELATED"/>
    <property type="match status" value="1"/>
</dbReference>
<evidence type="ECO:0000256" key="3">
    <source>
        <dbReference type="ARBA" id="ARBA00022452"/>
    </source>
</evidence>
<keyword evidence="7" id="KW-0406">Ion transport</keyword>
<dbReference type="InterPro" id="IPR000531">
    <property type="entry name" value="Beta-barrel_TonB"/>
</dbReference>
<comment type="subcellular location">
    <subcellularLocation>
        <location evidence="1 11">Cell outer membrane</location>
        <topology evidence="1 11">Multi-pass membrane protein</topology>
    </subcellularLocation>
</comment>
<dbReference type="InterPro" id="IPR012910">
    <property type="entry name" value="Plug_dom"/>
</dbReference>
<protein>
    <submittedName>
        <fullName evidence="16">TonB-dependent receptor</fullName>
    </submittedName>
</protein>
<dbReference type="SUPFAM" id="SSF56935">
    <property type="entry name" value="Porins"/>
    <property type="match status" value="1"/>
</dbReference>